<comment type="caution">
    <text evidence="3">The sequence shown here is derived from an EMBL/GenBank/DDBJ whole genome shotgun (WGS) entry which is preliminary data.</text>
</comment>
<evidence type="ECO:0000313" key="3">
    <source>
        <dbReference type="EMBL" id="MBD2184795.1"/>
    </source>
</evidence>
<dbReference type="Pfam" id="PF13401">
    <property type="entry name" value="AAA_22"/>
    <property type="match status" value="1"/>
</dbReference>
<protein>
    <submittedName>
        <fullName evidence="3">AAA family ATPase</fullName>
    </submittedName>
</protein>
<dbReference type="SUPFAM" id="SSF52540">
    <property type="entry name" value="P-loop containing nucleoside triphosphate hydrolases"/>
    <property type="match status" value="1"/>
</dbReference>
<evidence type="ECO:0000313" key="4">
    <source>
        <dbReference type="Proteomes" id="UP000641646"/>
    </source>
</evidence>
<evidence type="ECO:0000256" key="1">
    <source>
        <dbReference type="SAM" id="MobiDB-lite"/>
    </source>
</evidence>
<feature type="region of interest" description="Disordered" evidence="1">
    <location>
        <begin position="354"/>
        <end position="394"/>
    </location>
</feature>
<name>A0A926VJ20_9CYAN</name>
<keyword evidence="4" id="KW-1185">Reference proteome</keyword>
<dbReference type="AlphaFoldDB" id="A0A926VJ20"/>
<dbReference type="InterPro" id="IPR027417">
    <property type="entry name" value="P-loop_NTPase"/>
</dbReference>
<organism evidence="3 4">
    <name type="scientific">Aerosakkonema funiforme FACHB-1375</name>
    <dbReference type="NCBI Taxonomy" id="2949571"/>
    <lineage>
        <taxon>Bacteria</taxon>
        <taxon>Bacillati</taxon>
        <taxon>Cyanobacteriota</taxon>
        <taxon>Cyanophyceae</taxon>
        <taxon>Oscillatoriophycideae</taxon>
        <taxon>Aerosakkonematales</taxon>
        <taxon>Aerosakkonemataceae</taxon>
        <taxon>Aerosakkonema</taxon>
    </lineage>
</organism>
<dbReference type="InterPro" id="IPR049945">
    <property type="entry name" value="AAA_22"/>
</dbReference>
<dbReference type="RefSeq" id="WP_190471894.1">
    <property type="nucleotide sequence ID" value="NZ_JACJPW010000095.1"/>
</dbReference>
<feature type="compositionally biased region" description="Polar residues" evidence="1">
    <location>
        <begin position="360"/>
        <end position="369"/>
    </location>
</feature>
<evidence type="ECO:0000259" key="2">
    <source>
        <dbReference type="Pfam" id="PF13401"/>
    </source>
</evidence>
<feature type="domain" description="ORC1/DEAH AAA+ ATPase" evidence="2">
    <location>
        <begin position="49"/>
        <end position="212"/>
    </location>
</feature>
<reference evidence="3" key="2">
    <citation type="submission" date="2020-08" db="EMBL/GenBank/DDBJ databases">
        <authorList>
            <person name="Chen M."/>
            <person name="Teng W."/>
            <person name="Zhao L."/>
            <person name="Hu C."/>
            <person name="Zhou Y."/>
            <person name="Han B."/>
            <person name="Song L."/>
            <person name="Shu W."/>
        </authorList>
    </citation>
    <scope>NUCLEOTIDE SEQUENCE</scope>
    <source>
        <strain evidence="3">FACHB-1375</strain>
    </source>
</reference>
<gene>
    <name evidence="3" type="ORF">H6G03_27615</name>
</gene>
<dbReference type="GO" id="GO:0016887">
    <property type="term" value="F:ATP hydrolysis activity"/>
    <property type="evidence" value="ECO:0007669"/>
    <property type="project" value="InterPro"/>
</dbReference>
<proteinExistence type="predicted"/>
<dbReference type="Proteomes" id="UP000641646">
    <property type="component" value="Unassembled WGS sequence"/>
</dbReference>
<dbReference type="Gene3D" id="3.40.50.300">
    <property type="entry name" value="P-loop containing nucleotide triphosphate hydrolases"/>
    <property type="match status" value="1"/>
</dbReference>
<dbReference type="EMBL" id="JACJPW010000095">
    <property type="protein sequence ID" value="MBD2184795.1"/>
    <property type="molecule type" value="Genomic_DNA"/>
</dbReference>
<accession>A0A926VJ20</accession>
<feature type="compositionally biased region" description="Basic and acidic residues" evidence="1">
    <location>
        <begin position="376"/>
        <end position="386"/>
    </location>
</feature>
<sequence>MTTLPRFPRELLQASKSERLAYFSDCTVVHRRLKEAYDNFVEAITNPGGAALVFLFGPTGVGKTTLLYQVMKVLIEQNLLAMALDPGFIPVATVEAHSPELGNFDWKDYYKSVLVALADPFVEYKLKTRSSRTYGSGKEQHLAKSKANLSSIREDVEYTMSQRQLIAFLVDEAQRFTKMASGRRLQDQMDAIVSMAGMTNTLHGLFGTYELLEFRNLSAQLSRRSIDIHFQRYQVEYAEDIIDFKRVLKSFACQMPLPEEPDLELHWEYFYERSIGCVGIVKDWLTQALRKALDAEASTLTLVHLKPYAPSVSKCMQMITEAIEGEKALIEDETELIKLRQKLGLTAISSPIAKEASPDNMANSAQTSKTSRKKRNPGERNPHRDVIGGTQNVS</sequence>
<reference evidence="3" key="1">
    <citation type="journal article" date="2015" name="ISME J.">
        <title>Draft Genome Sequence of Streptomyces incarnatus NRRL8089, which Produces the Nucleoside Antibiotic Sinefungin.</title>
        <authorList>
            <person name="Oshima K."/>
            <person name="Hattori M."/>
            <person name="Shimizu H."/>
            <person name="Fukuda K."/>
            <person name="Nemoto M."/>
            <person name="Inagaki K."/>
            <person name="Tamura T."/>
        </authorList>
    </citation>
    <scope>NUCLEOTIDE SEQUENCE</scope>
    <source>
        <strain evidence="3">FACHB-1375</strain>
    </source>
</reference>